<accession>A0A3M7FLY0</accession>
<keyword evidence="3" id="KW-0378">Hydrolase</keyword>
<evidence type="ECO:0000313" key="8">
    <source>
        <dbReference type="Proteomes" id="UP000268823"/>
    </source>
</evidence>
<sequence length="281" mass="30795">MAESPLSDNVDRTKNLILSTDEDRARAMHTPRSPQRPRKRTEIEQHESADLAQAAEDQASWEERGCEVVSTGSETRKKSSFDPPMTTTARTLPLLVCSIGNPGTTYANTLHSAGHTVVNSLAAHLGYAQFRKEREFGNGLISRPAISGSTGDWTLWQSTSYMNESGKGLKAAFAAWSKHIPVGEEGRVVVIYDELEKPLGSVTVRTNQGASARGHNGLKSILKLMRDVPFARIGVGIGRPVSRESSEVARYVLKKMTPPEKEKIDGSVDEVVKKLQQLERG</sequence>
<dbReference type="PANTHER" id="PTHR17224">
    <property type="entry name" value="PEPTIDYL-TRNA HYDROLASE"/>
    <property type="match status" value="1"/>
</dbReference>
<dbReference type="PROSITE" id="PS01196">
    <property type="entry name" value="PEPT_TRNA_HYDROL_2"/>
    <property type="match status" value="1"/>
</dbReference>
<evidence type="ECO:0000256" key="1">
    <source>
        <dbReference type="ARBA" id="ARBA00013260"/>
    </source>
</evidence>
<proteinExistence type="inferred from homology"/>
<protein>
    <recommendedName>
        <fullName evidence="1">peptidyl-tRNA hydrolase</fullName>
        <ecNumber evidence="1">3.1.1.29</ecNumber>
    </recommendedName>
</protein>
<evidence type="ECO:0000256" key="3">
    <source>
        <dbReference type="ARBA" id="ARBA00022801"/>
    </source>
</evidence>
<dbReference type="CDD" id="cd00462">
    <property type="entry name" value="PTH"/>
    <property type="match status" value="1"/>
</dbReference>
<evidence type="ECO:0000256" key="4">
    <source>
        <dbReference type="ARBA" id="ARBA00022884"/>
    </source>
</evidence>
<dbReference type="VEuPathDB" id="FungiDB:BTJ68_07591"/>
<reference evidence="7 8" key="1">
    <citation type="journal article" date="2018" name="BMC Genomics">
        <title>Genomic evidence for intraspecific hybridization in a clonal and extremely halotolerant yeast.</title>
        <authorList>
            <person name="Gostincar C."/>
            <person name="Stajich J.E."/>
            <person name="Zupancic J."/>
            <person name="Zalar P."/>
            <person name="Gunde-Cimerman N."/>
        </authorList>
    </citation>
    <scope>NUCLEOTIDE SEQUENCE [LARGE SCALE GENOMIC DNA]</scope>
    <source>
        <strain evidence="7 8">EXF-2788</strain>
    </source>
</reference>
<evidence type="ECO:0000256" key="5">
    <source>
        <dbReference type="ARBA" id="ARBA00038063"/>
    </source>
</evidence>
<dbReference type="Gene3D" id="3.40.50.1470">
    <property type="entry name" value="Peptidyl-tRNA hydrolase"/>
    <property type="match status" value="1"/>
</dbReference>
<dbReference type="InterPro" id="IPR018171">
    <property type="entry name" value="Pept_tRNA_hydro_CS"/>
</dbReference>
<keyword evidence="4" id="KW-0694">RNA-binding</keyword>
<comment type="caution">
    <text evidence="7">The sequence shown here is derived from an EMBL/GenBank/DDBJ whole genome shotgun (WGS) entry which is preliminary data.</text>
</comment>
<feature type="region of interest" description="Disordered" evidence="6">
    <location>
        <begin position="1"/>
        <end position="85"/>
    </location>
</feature>
<evidence type="ECO:0000313" key="7">
    <source>
        <dbReference type="EMBL" id="RMY89802.1"/>
    </source>
</evidence>
<dbReference type="InterPro" id="IPR036416">
    <property type="entry name" value="Pept_tRNA_hydro_sf"/>
</dbReference>
<feature type="compositionally biased region" description="Basic and acidic residues" evidence="6">
    <location>
        <begin position="40"/>
        <end position="49"/>
    </location>
</feature>
<keyword evidence="2" id="KW-0820">tRNA-binding</keyword>
<dbReference type="PANTHER" id="PTHR17224:SF1">
    <property type="entry name" value="PEPTIDYL-TRNA HYDROLASE"/>
    <property type="match status" value="1"/>
</dbReference>
<dbReference type="SUPFAM" id="SSF53178">
    <property type="entry name" value="Peptidyl-tRNA hydrolase-like"/>
    <property type="match status" value="1"/>
</dbReference>
<evidence type="ECO:0000256" key="2">
    <source>
        <dbReference type="ARBA" id="ARBA00022555"/>
    </source>
</evidence>
<evidence type="ECO:0000256" key="6">
    <source>
        <dbReference type="SAM" id="MobiDB-lite"/>
    </source>
</evidence>
<dbReference type="GO" id="GO:0004045">
    <property type="term" value="F:peptidyl-tRNA hydrolase activity"/>
    <property type="evidence" value="ECO:0007669"/>
    <property type="project" value="UniProtKB-EC"/>
</dbReference>
<dbReference type="EC" id="3.1.1.29" evidence="1"/>
<dbReference type="EMBL" id="QWIR01000059">
    <property type="protein sequence ID" value="RMY89802.1"/>
    <property type="molecule type" value="Genomic_DNA"/>
</dbReference>
<dbReference type="GO" id="GO:0000049">
    <property type="term" value="F:tRNA binding"/>
    <property type="evidence" value="ECO:0007669"/>
    <property type="project" value="UniProtKB-KW"/>
</dbReference>
<organism evidence="7 8">
    <name type="scientific">Hortaea werneckii</name>
    <name type="common">Black yeast</name>
    <name type="synonym">Cladosporium werneckii</name>
    <dbReference type="NCBI Taxonomy" id="91943"/>
    <lineage>
        <taxon>Eukaryota</taxon>
        <taxon>Fungi</taxon>
        <taxon>Dikarya</taxon>
        <taxon>Ascomycota</taxon>
        <taxon>Pezizomycotina</taxon>
        <taxon>Dothideomycetes</taxon>
        <taxon>Dothideomycetidae</taxon>
        <taxon>Mycosphaerellales</taxon>
        <taxon>Teratosphaeriaceae</taxon>
        <taxon>Hortaea</taxon>
    </lineage>
</organism>
<dbReference type="Proteomes" id="UP000268823">
    <property type="component" value="Unassembled WGS sequence"/>
</dbReference>
<dbReference type="AlphaFoldDB" id="A0A3M7FLY0"/>
<gene>
    <name evidence="7" type="ORF">D0861_04002</name>
</gene>
<name>A0A3M7FLY0_HORWE</name>
<comment type="similarity">
    <text evidence="5">Belongs to the PTH family.</text>
</comment>
<dbReference type="OrthoDB" id="1711136at2759"/>
<dbReference type="NCBIfam" id="TIGR00447">
    <property type="entry name" value="pth"/>
    <property type="match status" value="1"/>
</dbReference>
<dbReference type="InterPro" id="IPR001328">
    <property type="entry name" value="Pept_tRNA_hydro"/>
</dbReference>
<dbReference type="Pfam" id="PF01195">
    <property type="entry name" value="Pept_tRNA_hydro"/>
    <property type="match status" value="1"/>
</dbReference>